<dbReference type="WBParaSite" id="PSU_v2.g16694.t1">
    <property type="protein sequence ID" value="PSU_v2.g16694.t1"/>
    <property type="gene ID" value="PSU_v2.g16694"/>
</dbReference>
<organism evidence="2 3">
    <name type="scientific">Panagrolaimus superbus</name>
    <dbReference type="NCBI Taxonomy" id="310955"/>
    <lineage>
        <taxon>Eukaryota</taxon>
        <taxon>Metazoa</taxon>
        <taxon>Ecdysozoa</taxon>
        <taxon>Nematoda</taxon>
        <taxon>Chromadorea</taxon>
        <taxon>Rhabditida</taxon>
        <taxon>Tylenchina</taxon>
        <taxon>Panagrolaimomorpha</taxon>
        <taxon>Panagrolaimoidea</taxon>
        <taxon>Panagrolaimidae</taxon>
        <taxon>Panagrolaimus</taxon>
    </lineage>
</organism>
<keyword evidence="2" id="KW-1185">Reference proteome</keyword>
<dbReference type="AlphaFoldDB" id="A0A914Y925"/>
<dbReference type="GO" id="GO:0003676">
    <property type="term" value="F:nucleic acid binding"/>
    <property type="evidence" value="ECO:0007669"/>
    <property type="project" value="InterPro"/>
</dbReference>
<dbReference type="InterPro" id="IPR012337">
    <property type="entry name" value="RNaseH-like_sf"/>
</dbReference>
<dbReference type="Proteomes" id="UP000887577">
    <property type="component" value="Unplaced"/>
</dbReference>
<name>A0A914Y925_9BILA</name>
<dbReference type="Gene3D" id="3.30.420.10">
    <property type="entry name" value="Ribonuclease H-like superfamily/Ribonuclease H"/>
    <property type="match status" value="1"/>
</dbReference>
<dbReference type="PANTHER" id="PTHR22891">
    <property type="entry name" value="EUKARYOTIC TRANSLATION INITIATION FACTOR 2C"/>
    <property type="match status" value="1"/>
</dbReference>
<dbReference type="InterPro" id="IPR003165">
    <property type="entry name" value="Piwi"/>
</dbReference>
<evidence type="ECO:0000313" key="3">
    <source>
        <dbReference type="WBParaSite" id="PSU_v2.g16694.t1"/>
    </source>
</evidence>
<dbReference type="PROSITE" id="PS50822">
    <property type="entry name" value="PIWI"/>
    <property type="match status" value="1"/>
</dbReference>
<accession>A0A914Y925</accession>
<evidence type="ECO:0000313" key="2">
    <source>
        <dbReference type="Proteomes" id="UP000887577"/>
    </source>
</evidence>
<protein>
    <submittedName>
        <fullName evidence="3">Piwi domain-containing protein</fullName>
    </submittedName>
</protein>
<feature type="domain" description="Piwi" evidence="1">
    <location>
        <begin position="1"/>
        <end position="165"/>
    </location>
</feature>
<dbReference type="InterPro" id="IPR036397">
    <property type="entry name" value="RNaseH_sf"/>
</dbReference>
<proteinExistence type="predicted"/>
<evidence type="ECO:0000259" key="1">
    <source>
        <dbReference type="PROSITE" id="PS50822"/>
    </source>
</evidence>
<sequence>MRTKQRPNSGKPELVFVFRDGLSEGQILMAKLEELEAIKEGFQEYYGHQAEKLPPFVMVLATKRHNRRFYSSNHENVLPGTVVSQGIARLGATEFYMQSAFPIQGTAKLTDYEVIENEAKLSVNDIQAFTHGMCYTHQIVSSAVSLPEPVYLAHELAKRGRNNLICYSDVSVVPRNADGIDYLKLNQKFTYLDNDLIHRRFTA</sequence>
<dbReference type="Pfam" id="PF02171">
    <property type="entry name" value="Piwi"/>
    <property type="match status" value="1"/>
</dbReference>
<reference evidence="3" key="1">
    <citation type="submission" date="2022-11" db="UniProtKB">
        <authorList>
            <consortium name="WormBaseParasite"/>
        </authorList>
    </citation>
    <scope>IDENTIFICATION</scope>
</reference>
<dbReference type="SUPFAM" id="SSF53098">
    <property type="entry name" value="Ribonuclease H-like"/>
    <property type="match status" value="1"/>
</dbReference>
<dbReference type="SMART" id="SM00950">
    <property type="entry name" value="Piwi"/>
    <property type="match status" value="1"/>
</dbReference>